<dbReference type="AlphaFoldDB" id="A0A6J4JT29"/>
<feature type="non-terminal residue" evidence="2">
    <location>
        <position position="407"/>
    </location>
</feature>
<feature type="compositionally biased region" description="Basic and acidic residues" evidence="1">
    <location>
        <begin position="333"/>
        <end position="349"/>
    </location>
</feature>
<feature type="region of interest" description="Disordered" evidence="1">
    <location>
        <begin position="88"/>
        <end position="128"/>
    </location>
</feature>
<gene>
    <name evidence="2" type="ORF">AVDCRST_MAG27-4313</name>
</gene>
<accession>A0A6J4JT29</accession>
<evidence type="ECO:0000256" key="1">
    <source>
        <dbReference type="SAM" id="MobiDB-lite"/>
    </source>
</evidence>
<feature type="non-terminal residue" evidence="2">
    <location>
        <position position="1"/>
    </location>
</feature>
<feature type="region of interest" description="Disordered" evidence="1">
    <location>
        <begin position="366"/>
        <end position="407"/>
    </location>
</feature>
<protein>
    <submittedName>
        <fullName evidence="2">Uncharacterized protein</fullName>
    </submittedName>
</protein>
<feature type="region of interest" description="Disordered" evidence="1">
    <location>
        <begin position="187"/>
        <end position="209"/>
    </location>
</feature>
<feature type="compositionally biased region" description="Low complexity" evidence="1">
    <location>
        <begin position="382"/>
        <end position="401"/>
    </location>
</feature>
<feature type="compositionally biased region" description="Gly residues" evidence="1">
    <location>
        <begin position="110"/>
        <end position="119"/>
    </location>
</feature>
<feature type="region of interest" description="Disordered" evidence="1">
    <location>
        <begin position="1"/>
        <end position="55"/>
    </location>
</feature>
<dbReference type="EMBL" id="CADCTD010000180">
    <property type="protein sequence ID" value="CAA9286742.1"/>
    <property type="molecule type" value="Genomic_DNA"/>
</dbReference>
<feature type="region of interest" description="Disordered" evidence="1">
    <location>
        <begin position="260"/>
        <end position="281"/>
    </location>
</feature>
<proteinExistence type="predicted"/>
<feature type="region of interest" description="Disordered" evidence="1">
    <location>
        <begin position="307"/>
        <end position="354"/>
    </location>
</feature>
<feature type="compositionally biased region" description="Low complexity" evidence="1">
    <location>
        <begin position="16"/>
        <end position="27"/>
    </location>
</feature>
<reference evidence="2" key="1">
    <citation type="submission" date="2020-02" db="EMBL/GenBank/DDBJ databases">
        <authorList>
            <person name="Meier V. D."/>
        </authorList>
    </citation>
    <scope>NUCLEOTIDE SEQUENCE</scope>
    <source>
        <strain evidence="2">AVDCRST_MAG27</strain>
    </source>
</reference>
<organism evidence="2">
    <name type="scientific">uncultured Craurococcus sp</name>
    <dbReference type="NCBI Taxonomy" id="1135998"/>
    <lineage>
        <taxon>Bacteria</taxon>
        <taxon>Pseudomonadati</taxon>
        <taxon>Pseudomonadota</taxon>
        <taxon>Alphaproteobacteria</taxon>
        <taxon>Acetobacterales</taxon>
        <taxon>Acetobacteraceae</taxon>
        <taxon>Craurococcus</taxon>
        <taxon>environmental samples</taxon>
    </lineage>
</organism>
<evidence type="ECO:0000313" key="2">
    <source>
        <dbReference type="EMBL" id="CAA9286742.1"/>
    </source>
</evidence>
<sequence>DPASPRVRPGRDRCAARGPGARPVAPGRRQHADQGAGRPWRRGDQARAARGRHAARLAHPRHLHHLEDAEPQQALGLPCLARPACGGGGEAPCARRGDAGGKLPPRRAGGDGPGAGGVARGQPAARHRAHQRLGAGWALPAQAGLRHAGRGLCRLRRGQRLRRPRAGAAADVHGRWLCRALWRGDRDDRAAPRGGDGAGAGDRPDALRSHPCDDGAAACELADHAGAEAAHRQPQHQCGAAQRLSHQGWRLGLPLRLDPGNDGEAAAQHRPAGADRGSALPHQCRPGEAWRGARCHHRGLYRRAEPGRGAGAFRRGGRHHRAGHGCGDAGGGRLRDRARGGDRRPRRGDAGGLAADAWPGAAALRDARHPGASGSQARRTQRGGARAAPRRGGACAAAGRGRAAGGV</sequence>
<name>A0A6J4JT29_9PROT</name>